<evidence type="ECO:0000256" key="2">
    <source>
        <dbReference type="ARBA" id="ARBA00022679"/>
    </source>
</evidence>
<dbReference type="SUPFAM" id="SSF51161">
    <property type="entry name" value="Trimeric LpxA-like enzymes"/>
    <property type="match status" value="1"/>
</dbReference>
<evidence type="ECO:0000313" key="4">
    <source>
        <dbReference type="EMBL" id="WZN49198.1"/>
    </source>
</evidence>
<keyword evidence="2 4" id="KW-0808">Transferase</keyword>
<evidence type="ECO:0000256" key="3">
    <source>
        <dbReference type="ARBA" id="ARBA00023315"/>
    </source>
</evidence>
<organism evidence="4 5">
    <name type="scientific">Chitinophaga caseinilytica</name>
    <dbReference type="NCBI Taxonomy" id="2267521"/>
    <lineage>
        <taxon>Bacteria</taxon>
        <taxon>Pseudomonadati</taxon>
        <taxon>Bacteroidota</taxon>
        <taxon>Chitinophagia</taxon>
        <taxon>Chitinophagales</taxon>
        <taxon>Chitinophagaceae</taxon>
        <taxon>Chitinophaga</taxon>
    </lineage>
</organism>
<keyword evidence="3 4" id="KW-0012">Acyltransferase</keyword>
<keyword evidence="1" id="KW-0028">Amino-acid biosynthesis</keyword>
<dbReference type="Gene3D" id="2.160.10.10">
    <property type="entry name" value="Hexapeptide repeat proteins"/>
    <property type="match status" value="1"/>
</dbReference>
<dbReference type="PANTHER" id="PTHR42811">
    <property type="entry name" value="SERINE ACETYLTRANSFERASE"/>
    <property type="match status" value="1"/>
</dbReference>
<dbReference type="InterPro" id="IPR042122">
    <property type="entry name" value="Ser_AcTrfase_N_sf"/>
</dbReference>
<dbReference type="Gene3D" id="1.10.3130.10">
    <property type="entry name" value="serine acetyltransferase, domain 1"/>
    <property type="match status" value="1"/>
</dbReference>
<keyword evidence="5" id="KW-1185">Reference proteome</keyword>
<name>A0ABZ2ZAC0_9BACT</name>
<evidence type="ECO:0000313" key="5">
    <source>
        <dbReference type="Proteomes" id="UP001449657"/>
    </source>
</evidence>
<dbReference type="GO" id="GO:0009001">
    <property type="term" value="F:serine O-acetyltransferase activity"/>
    <property type="evidence" value="ECO:0007669"/>
    <property type="project" value="UniProtKB-EC"/>
</dbReference>
<dbReference type="EC" id="2.3.1.30" evidence="4"/>
<reference evidence="4 5" key="1">
    <citation type="submission" date="2024-03" db="EMBL/GenBank/DDBJ databases">
        <title>Chitinophaga caseinilytica sp. nov., a casein hydrolysing bacterium isolated from forest soil.</title>
        <authorList>
            <person name="Lee D.S."/>
            <person name="Han D.M."/>
            <person name="Baek J.H."/>
            <person name="Choi D.G."/>
            <person name="Jeon J.H."/>
            <person name="Jeon C.O."/>
        </authorList>
    </citation>
    <scope>NUCLEOTIDE SEQUENCE [LARGE SCALE GENOMIC DNA]</scope>
    <source>
        <strain evidence="4 5">KACC 19118</strain>
    </source>
</reference>
<sequence length="268" mass="29246">MHQLLELLKQRHAAAGAVPYPSSEAVWQFCSDLISWMFPEHNGRVLDDAAIEQYAVRLETQLNDLLQHISAQLPEAPPAVSRQFMEMVPGIYGDLTKDAEAIFQGDPAATCLYEVIRAYPGFSAIAAYRVAHALHLLEVPLLPRVITEYAHARTGVDIHPAAEIAPYFCIDHGTGIVIGETTVIGPHVKIYQGVTLGALSIDKSMARAKRHPTIEEGVVIYAGATILGGDTIIGHHSVIGGNVWLIKSVDPHSRIYYKADGSIKVIEQ</sequence>
<dbReference type="InterPro" id="IPR011004">
    <property type="entry name" value="Trimer_LpxA-like_sf"/>
</dbReference>
<protein>
    <submittedName>
        <fullName evidence="4">Serine O-acetyltransferase</fullName>
        <ecNumber evidence="4">2.3.1.30</ecNumber>
    </submittedName>
</protein>
<dbReference type="EMBL" id="CP150096">
    <property type="protein sequence ID" value="WZN49198.1"/>
    <property type="molecule type" value="Genomic_DNA"/>
</dbReference>
<dbReference type="Proteomes" id="UP001449657">
    <property type="component" value="Chromosome"/>
</dbReference>
<evidence type="ECO:0000256" key="1">
    <source>
        <dbReference type="ARBA" id="ARBA00022605"/>
    </source>
</evidence>
<accession>A0ABZ2ZAC0</accession>
<proteinExistence type="predicted"/>
<gene>
    <name evidence="4" type="ORF">WJU22_12125</name>
</gene>
<dbReference type="CDD" id="cd03354">
    <property type="entry name" value="LbH_SAT"/>
    <property type="match status" value="1"/>
</dbReference>
<dbReference type="InterPro" id="IPR045304">
    <property type="entry name" value="LbH_SAT"/>
</dbReference>